<proteinExistence type="inferred from homology"/>
<dbReference type="EC" id="2.1.1.137" evidence="4"/>
<comment type="catalytic activity">
    <reaction evidence="6">
        <text>arsenic triglutathione + [thioredoxin]-dithiol + S-adenosyl-L-methionine + 2 H2O = methylarsonous acid + [thioredoxin]-disulfide + 3 glutathione + S-adenosyl-L-homocysteine + H(+)</text>
        <dbReference type="Rhea" id="RHEA:69460"/>
        <dbReference type="Rhea" id="RHEA-COMP:10698"/>
        <dbReference type="Rhea" id="RHEA-COMP:10700"/>
        <dbReference type="ChEBI" id="CHEBI:15377"/>
        <dbReference type="ChEBI" id="CHEBI:15378"/>
        <dbReference type="ChEBI" id="CHEBI:17826"/>
        <dbReference type="ChEBI" id="CHEBI:29950"/>
        <dbReference type="ChEBI" id="CHEBI:50058"/>
        <dbReference type="ChEBI" id="CHEBI:57856"/>
        <dbReference type="ChEBI" id="CHEBI:57925"/>
        <dbReference type="ChEBI" id="CHEBI:59789"/>
        <dbReference type="ChEBI" id="CHEBI:183640"/>
        <dbReference type="EC" id="2.1.1.137"/>
    </reaction>
</comment>
<dbReference type="EMBL" id="JAMDMM010000024">
    <property type="protein sequence ID" value="MCY9608087.1"/>
    <property type="molecule type" value="Genomic_DNA"/>
</dbReference>
<keyword evidence="11" id="KW-0489">Methyltransferase</keyword>
<evidence type="ECO:0000313" key="12">
    <source>
        <dbReference type="Proteomes" id="UP000315377"/>
    </source>
</evidence>
<dbReference type="AlphaFoldDB" id="A0AAP9DVT8"/>
<evidence type="ECO:0000256" key="5">
    <source>
        <dbReference type="ARBA" id="ARBA00034545"/>
    </source>
</evidence>
<evidence type="ECO:0000313" key="10">
    <source>
        <dbReference type="EMBL" id="MCY9608087.1"/>
    </source>
</evidence>
<dbReference type="EMBL" id="CP041405">
    <property type="protein sequence ID" value="QDM45192.1"/>
    <property type="molecule type" value="Genomic_DNA"/>
</dbReference>
<dbReference type="InterPro" id="IPR029063">
    <property type="entry name" value="SAM-dependent_MTases_sf"/>
</dbReference>
<dbReference type="InterPro" id="IPR025714">
    <property type="entry name" value="Methyltranfer_dom"/>
</dbReference>
<comment type="catalytic activity">
    <reaction evidence="7">
        <text>arsenic triglutathione + 2 [thioredoxin]-dithiol + 2 S-adenosyl-L-methionine + H2O = dimethylarsinous acid + 2 [thioredoxin]-disulfide + 3 glutathione + 2 S-adenosyl-L-homocysteine + 2 H(+)</text>
        <dbReference type="Rhea" id="RHEA:69464"/>
        <dbReference type="Rhea" id="RHEA-COMP:10698"/>
        <dbReference type="Rhea" id="RHEA-COMP:10700"/>
        <dbReference type="ChEBI" id="CHEBI:15377"/>
        <dbReference type="ChEBI" id="CHEBI:15378"/>
        <dbReference type="ChEBI" id="CHEBI:23808"/>
        <dbReference type="ChEBI" id="CHEBI:29950"/>
        <dbReference type="ChEBI" id="CHEBI:50058"/>
        <dbReference type="ChEBI" id="CHEBI:57856"/>
        <dbReference type="ChEBI" id="CHEBI:57925"/>
        <dbReference type="ChEBI" id="CHEBI:59789"/>
        <dbReference type="ChEBI" id="CHEBI:183640"/>
        <dbReference type="EC" id="2.1.1.137"/>
    </reaction>
</comment>
<evidence type="ECO:0000313" key="11">
    <source>
        <dbReference type="EMBL" id="QDM45192.1"/>
    </source>
</evidence>
<evidence type="ECO:0000256" key="7">
    <source>
        <dbReference type="ARBA" id="ARBA00047943"/>
    </source>
</evidence>
<reference evidence="11 12" key="1">
    <citation type="submission" date="2019-07" db="EMBL/GenBank/DDBJ databases">
        <title>Paenibacillus thiaminolyticus NRRL B-4156.</title>
        <authorList>
            <person name="Hehnly C."/>
            <person name="Zhang L."/>
        </authorList>
    </citation>
    <scope>NUCLEOTIDE SEQUENCE [LARGE SCALE GENOMIC DNA]</scope>
    <source>
        <strain evidence="11 12">NRRL B-4156</strain>
    </source>
</reference>
<protein>
    <recommendedName>
        <fullName evidence="5">Arsenite methyltransferase</fullName>
        <ecNumber evidence="4">2.1.1.137</ecNumber>
    </recommendedName>
</protein>
<keyword evidence="2" id="KW-0949">S-adenosyl-L-methionine</keyword>
<sequence length="272" mass="29144">MESQQKDQVRQAVRSHYKKVVVQEQEQTSCCAPKTSSSCCGGNEVHDQASAQMGYSSDELSSVPAGANLGLGCGNPQGIASLKSGEVVLDLGSGAGFDCFLASKQVGDEGQVIGVDMTPEMVSKARKLASQGNINNTEFRLGEIEHLPIADQSVDVIISNCVINLSPDKQQVFHESYRVLKDGGRLAISDIVTTATLPEEILQNMDAYSCCISGASSAEEIQKMLIASGFTDIRIEPKDESRTFIKDWVPGSSVEDYIVSATIQADKPQTCN</sequence>
<evidence type="ECO:0000256" key="6">
    <source>
        <dbReference type="ARBA" id="ARBA00047941"/>
    </source>
</evidence>
<dbReference type="Proteomes" id="UP001209276">
    <property type="component" value="Unassembled WGS sequence"/>
</dbReference>
<dbReference type="Proteomes" id="UP000315377">
    <property type="component" value="Chromosome"/>
</dbReference>
<keyword evidence="1" id="KW-0808">Transferase</keyword>
<evidence type="ECO:0000259" key="9">
    <source>
        <dbReference type="Pfam" id="PF13847"/>
    </source>
</evidence>
<dbReference type="NCBIfam" id="NF008823">
    <property type="entry name" value="PRK11873.1"/>
    <property type="match status" value="1"/>
</dbReference>
<dbReference type="Gene3D" id="3.40.50.150">
    <property type="entry name" value="Vaccinia Virus protein VP39"/>
    <property type="match status" value="1"/>
</dbReference>
<dbReference type="Pfam" id="PF13847">
    <property type="entry name" value="Methyltransf_31"/>
    <property type="match status" value="1"/>
</dbReference>
<dbReference type="PANTHER" id="PTHR43675:SF8">
    <property type="entry name" value="ARSENITE METHYLTRANSFERASE"/>
    <property type="match status" value="1"/>
</dbReference>
<evidence type="ECO:0000256" key="4">
    <source>
        <dbReference type="ARBA" id="ARBA00034521"/>
    </source>
</evidence>
<evidence type="ECO:0000313" key="13">
    <source>
        <dbReference type="Proteomes" id="UP001209276"/>
    </source>
</evidence>
<dbReference type="SUPFAM" id="SSF53335">
    <property type="entry name" value="S-adenosyl-L-methionine-dependent methyltransferases"/>
    <property type="match status" value="1"/>
</dbReference>
<gene>
    <name evidence="11" type="primary">arsM</name>
    <name evidence="11" type="ORF">FLT43_18210</name>
    <name evidence="10" type="ORF">M5W83_13145</name>
</gene>
<feature type="domain" description="Methyltransferase" evidence="9">
    <location>
        <begin position="83"/>
        <end position="226"/>
    </location>
</feature>
<comment type="similarity">
    <text evidence="3">Belongs to the methyltransferase superfamily. Arsenite methyltransferase family.</text>
</comment>
<dbReference type="CDD" id="cd02440">
    <property type="entry name" value="AdoMet_MTases"/>
    <property type="match status" value="1"/>
</dbReference>
<dbReference type="GO" id="GO:0030791">
    <property type="term" value="F:arsenite methyltransferase activity"/>
    <property type="evidence" value="ECO:0007669"/>
    <property type="project" value="UniProtKB-EC"/>
</dbReference>
<dbReference type="InterPro" id="IPR026669">
    <property type="entry name" value="Arsenite_MeTrfase-like"/>
</dbReference>
<dbReference type="PANTHER" id="PTHR43675">
    <property type="entry name" value="ARSENITE METHYLTRANSFERASE"/>
    <property type="match status" value="1"/>
</dbReference>
<evidence type="ECO:0000256" key="2">
    <source>
        <dbReference type="ARBA" id="ARBA00022691"/>
    </source>
</evidence>
<keyword evidence="13" id="KW-1185">Reference proteome</keyword>
<reference evidence="10 13" key="2">
    <citation type="submission" date="2022-05" db="EMBL/GenBank/DDBJ databases">
        <title>Genome Sequencing of Bee-Associated Microbes.</title>
        <authorList>
            <person name="Dunlap C."/>
        </authorList>
    </citation>
    <scope>NUCLEOTIDE SEQUENCE [LARGE SCALE GENOMIC DNA]</scope>
    <source>
        <strain evidence="10 13">NRRL B-14613</strain>
    </source>
</reference>
<name>A0AAP9DVT8_PANTH</name>
<dbReference type="RefSeq" id="WP_087441483.1">
    <property type="nucleotide sequence ID" value="NZ_CABMNB010000020.1"/>
</dbReference>
<accession>A0AAP9DVT8</accession>
<evidence type="ECO:0000256" key="1">
    <source>
        <dbReference type="ARBA" id="ARBA00022679"/>
    </source>
</evidence>
<dbReference type="GeneID" id="76997898"/>
<evidence type="ECO:0000256" key="3">
    <source>
        <dbReference type="ARBA" id="ARBA00034487"/>
    </source>
</evidence>
<organism evidence="11 12">
    <name type="scientific">Paenibacillus thiaminolyticus</name>
    <name type="common">Bacillus thiaminolyticus</name>
    <dbReference type="NCBI Taxonomy" id="49283"/>
    <lineage>
        <taxon>Bacteria</taxon>
        <taxon>Bacillati</taxon>
        <taxon>Bacillota</taxon>
        <taxon>Bacilli</taxon>
        <taxon>Bacillales</taxon>
        <taxon>Paenibacillaceae</taxon>
        <taxon>Paenibacillus</taxon>
    </lineage>
</organism>
<evidence type="ECO:0000256" key="8">
    <source>
        <dbReference type="ARBA" id="ARBA00048428"/>
    </source>
</evidence>
<comment type="catalytic activity">
    <reaction evidence="8">
        <text>arsenic triglutathione + 3 [thioredoxin]-dithiol + 3 S-adenosyl-L-methionine = trimethylarsine + 3 [thioredoxin]-disulfide + 3 glutathione + 3 S-adenosyl-L-homocysteine + 3 H(+)</text>
        <dbReference type="Rhea" id="RHEA:69432"/>
        <dbReference type="Rhea" id="RHEA-COMP:10698"/>
        <dbReference type="Rhea" id="RHEA-COMP:10700"/>
        <dbReference type="ChEBI" id="CHEBI:15378"/>
        <dbReference type="ChEBI" id="CHEBI:27130"/>
        <dbReference type="ChEBI" id="CHEBI:29950"/>
        <dbReference type="ChEBI" id="CHEBI:50058"/>
        <dbReference type="ChEBI" id="CHEBI:57856"/>
        <dbReference type="ChEBI" id="CHEBI:57925"/>
        <dbReference type="ChEBI" id="CHEBI:59789"/>
        <dbReference type="ChEBI" id="CHEBI:183640"/>
        <dbReference type="EC" id="2.1.1.137"/>
    </reaction>
</comment>
<dbReference type="GO" id="GO:0032259">
    <property type="term" value="P:methylation"/>
    <property type="evidence" value="ECO:0007669"/>
    <property type="project" value="UniProtKB-KW"/>
</dbReference>